<protein>
    <submittedName>
        <fullName evidence="1">Uncharacterized protein</fullName>
    </submittedName>
</protein>
<dbReference type="EMBL" id="FQ790337">
    <property type="protein sequence ID" value="CCD51538.1"/>
    <property type="molecule type" value="Genomic_DNA"/>
</dbReference>
<sequence length="67" mass="7513">MRAQLNGPMRILHCAILEKPLQNSGAVPTQRTANFYPWTMAKATDTTFNGSPRATLVLVAGERWRQK</sequence>
<dbReference type="InParanoid" id="G2YIK1"/>
<accession>G2YIK1</accession>
<evidence type="ECO:0000313" key="1">
    <source>
        <dbReference type="EMBL" id="CCD51538.1"/>
    </source>
</evidence>
<evidence type="ECO:0000313" key="2">
    <source>
        <dbReference type="Proteomes" id="UP000008177"/>
    </source>
</evidence>
<dbReference type="HOGENOM" id="CLU_2812063_0_0_1"/>
<reference evidence="2" key="1">
    <citation type="journal article" date="2011" name="PLoS Genet.">
        <title>Genomic analysis of the necrotrophic fungal pathogens Sclerotinia sclerotiorum and Botrytis cinerea.</title>
        <authorList>
            <person name="Amselem J."/>
            <person name="Cuomo C.A."/>
            <person name="van Kan J.A."/>
            <person name="Viaud M."/>
            <person name="Benito E.P."/>
            <person name="Couloux A."/>
            <person name="Coutinho P.M."/>
            <person name="de Vries R.P."/>
            <person name="Dyer P.S."/>
            <person name="Fillinger S."/>
            <person name="Fournier E."/>
            <person name="Gout L."/>
            <person name="Hahn M."/>
            <person name="Kohn L."/>
            <person name="Lapalu N."/>
            <person name="Plummer K.M."/>
            <person name="Pradier J.M."/>
            <person name="Quevillon E."/>
            <person name="Sharon A."/>
            <person name="Simon A."/>
            <person name="ten Have A."/>
            <person name="Tudzynski B."/>
            <person name="Tudzynski P."/>
            <person name="Wincker P."/>
            <person name="Andrew M."/>
            <person name="Anthouard V."/>
            <person name="Beever R.E."/>
            <person name="Beffa R."/>
            <person name="Benoit I."/>
            <person name="Bouzid O."/>
            <person name="Brault B."/>
            <person name="Chen Z."/>
            <person name="Choquer M."/>
            <person name="Collemare J."/>
            <person name="Cotton P."/>
            <person name="Danchin E.G."/>
            <person name="Da Silva C."/>
            <person name="Gautier A."/>
            <person name="Giraud C."/>
            <person name="Giraud T."/>
            <person name="Gonzalez C."/>
            <person name="Grossetete S."/>
            <person name="Guldener U."/>
            <person name="Henrissat B."/>
            <person name="Howlett B.J."/>
            <person name="Kodira C."/>
            <person name="Kretschmer M."/>
            <person name="Lappartient A."/>
            <person name="Leroch M."/>
            <person name="Levis C."/>
            <person name="Mauceli E."/>
            <person name="Neuveglise C."/>
            <person name="Oeser B."/>
            <person name="Pearson M."/>
            <person name="Poulain J."/>
            <person name="Poussereau N."/>
            <person name="Quesneville H."/>
            <person name="Rascle C."/>
            <person name="Schumacher J."/>
            <person name="Segurens B."/>
            <person name="Sexton A."/>
            <person name="Silva E."/>
            <person name="Sirven C."/>
            <person name="Soanes D.M."/>
            <person name="Talbot N.J."/>
            <person name="Templeton M."/>
            <person name="Yandava C."/>
            <person name="Yarden O."/>
            <person name="Zeng Q."/>
            <person name="Rollins J.A."/>
            <person name="Lebrun M.H."/>
            <person name="Dickman M."/>
        </authorList>
    </citation>
    <scope>NUCLEOTIDE SEQUENCE [LARGE SCALE GENOMIC DNA]</scope>
    <source>
        <strain evidence="2">T4</strain>
    </source>
</reference>
<gene>
    <name evidence="1" type="ORF">BofuT4_uP018440.1</name>
</gene>
<proteinExistence type="predicted"/>
<organism evidence="1 2">
    <name type="scientific">Botryotinia fuckeliana (strain T4)</name>
    <name type="common">Noble rot fungus</name>
    <name type="synonym">Botrytis cinerea</name>
    <dbReference type="NCBI Taxonomy" id="999810"/>
    <lineage>
        <taxon>Eukaryota</taxon>
        <taxon>Fungi</taxon>
        <taxon>Dikarya</taxon>
        <taxon>Ascomycota</taxon>
        <taxon>Pezizomycotina</taxon>
        <taxon>Leotiomycetes</taxon>
        <taxon>Helotiales</taxon>
        <taxon>Sclerotiniaceae</taxon>
        <taxon>Botrytis</taxon>
    </lineage>
</organism>
<dbReference type="AlphaFoldDB" id="G2YIK1"/>
<name>G2YIK1_BOTF4</name>
<dbReference type="Proteomes" id="UP000008177">
    <property type="component" value="Unplaced contigs"/>
</dbReference>